<name>A0AAV7VHP5_PLEWA</name>
<gene>
    <name evidence="1" type="ORF">NDU88_003748</name>
</gene>
<dbReference type="Proteomes" id="UP001066276">
    <property type="component" value="Chromosome 2_1"/>
</dbReference>
<accession>A0AAV7VHP5</accession>
<keyword evidence="2" id="KW-1185">Reference proteome</keyword>
<comment type="caution">
    <text evidence="1">The sequence shown here is derived from an EMBL/GenBank/DDBJ whole genome shotgun (WGS) entry which is preliminary data.</text>
</comment>
<protein>
    <submittedName>
        <fullName evidence="1">Uncharacterized protein</fullName>
    </submittedName>
</protein>
<dbReference type="AlphaFoldDB" id="A0AAV7VHP5"/>
<sequence>MAQSLIYDTKSLCQALDESSDCSGVLEHIERQLEFLSDVSFDVMRALVRSEGFCVATRHNLVLRDWKTDAAQRSSALQMSFQELILFGAKLEEKLYKLFKEKNYSFSLKSLPGDHQP</sequence>
<organism evidence="1 2">
    <name type="scientific">Pleurodeles waltl</name>
    <name type="common">Iberian ribbed newt</name>
    <dbReference type="NCBI Taxonomy" id="8319"/>
    <lineage>
        <taxon>Eukaryota</taxon>
        <taxon>Metazoa</taxon>
        <taxon>Chordata</taxon>
        <taxon>Craniata</taxon>
        <taxon>Vertebrata</taxon>
        <taxon>Euteleostomi</taxon>
        <taxon>Amphibia</taxon>
        <taxon>Batrachia</taxon>
        <taxon>Caudata</taxon>
        <taxon>Salamandroidea</taxon>
        <taxon>Salamandridae</taxon>
        <taxon>Pleurodelinae</taxon>
        <taxon>Pleurodeles</taxon>
    </lineage>
</organism>
<dbReference type="EMBL" id="JANPWB010000003">
    <property type="protein sequence ID" value="KAJ1199916.1"/>
    <property type="molecule type" value="Genomic_DNA"/>
</dbReference>
<evidence type="ECO:0000313" key="1">
    <source>
        <dbReference type="EMBL" id="KAJ1199916.1"/>
    </source>
</evidence>
<proteinExistence type="predicted"/>
<evidence type="ECO:0000313" key="2">
    <source>
        <dbReference type="Proteomes" id="UP001066276"/>
    </source>
</evidence>
<dbReference type="Gene3D" id="1.10.287.3160">
    <property type="match status" value="1"/>
</dbReference>
<reference evidence="1" key="1">
    <citation type="journal article" date="2022" name="bioRxiv">
        <title>Sequencing and chromosome-scale assembly of the giantPleurodeles waltlgenome.</title>
        <authorList>
            <person name="Brown T."/>
            <person name="Elewa A."/>
            <person name="Iarovenko S."/>
            <person name="Subramanian E."/>
            <person name="Araus A.J."/>
            <person name="Petzold A."/>
            <person name="Susuki M."/>
            <person name="Suzuki K.-i.T."/>
            <person name="Hayashi T."/>
            <person name="Toyoda A."/>
            <person name="Oliveira C."/>
            <person name="Osipova E."/>
            <person name="Leigh N.D."/>
            <person name="Simon A."/>
            <person name="Yun M.H."/>
        </authorList>
    </citation>
    <scope>NUCLEOTIDE SEQUENCE</scope>
    <source>
        <strain evidence="1">20211129_DDA</strain>
        <tissue evidence="1">Liver</tissue>
    </source>
</reference>